<name>A0AAV3M060_9GAMM</name>
<accession>A0AAV3M060</accession>
<gene>
    <name evidence="2" type="ORF">HMPREF1563_3296</name>
</gene>
<comment type="caution">
    <text evidence="2">The sequence shown here is derived from an EMBL/GenBank/DDBJ whole genome shotgun (WGS) entry which is preliminary data.</text>
</comment>
<dbReference type="Proteomes" id="UP000022311">
    <property type="component" value="Unassembled WGS sequence"/>
</dbReference>
<protein>
    <recommendedName>
        <fullName evidence="1">KilA-N DNA-binding domain-containing protein</fullName>
    </recommendedName>
</protein>
<sequence>MAHLNISASNLPSIIHNSMPVITTDLLADVYETEIQNIKTNHSRNRDRFIEGKHFFNLTGSILKDFKNRVTLSNPVGYNRPCSRLVVGKNARSLILWTERGAARHAKMLDTDRAWDVFEILEDNYFTKFKDANRFAKGIPHNASTAELIALVDELQKVIHEGEFIPAGHALPEYSFPKTRKPRSRILEDFINNPKEDVLHQLVAWLKKDGHNMEDAERVLMHIRDCMMNMAKAINTIQTHAQYIDSTVSKLL</sequence>
<organism evidence="2 3">
    <name type="scientific">Providencia alcalifaciens 205/92</name>
    <dbReference type="NCBI Taxonomy" id="1256988"/>
    <lineage>
        <taxon>Bacteria</taxon>
        <taxon>Pseudomonadati</taxon>
        <taxon>Pseudomonadota</taxon>
        <taxon>Gammaproteobacteria</taxon>
        <taxon>Enterobacterales</taxon>
        <taxon>Morganellaceae</taxon>
        <taxon>Providencia</taxon>
    </lineage>
</organism>
<reference evidence="2 3" key="1">
    <citation type="submission" date="2014-01" db="EMBL/GenBank/DDBJ databases">
        <authorList>
            <person name="Durkin A.S."/>
            <person name="McCorrison J."/>
            <person name="Torralba M."/>
            <person name="Gillis M."/>
            <person name="Haft D.H."/>
            <person name="Methe B."/>
            <person name="Sutton G."/>
            <person name="Nelson K.E."/>
        </authorList>
    </citation>
    <scope>NUCLEOTIDE SEQUENCE [LARGE SCALE GENOMIC DNA]</scope>
    <source>
        <strain evidence="2 3">205/92</strain>
    </source>
</reference>
<evidence type="ECO:0000313" key="2">
    <source>
        <dbReference type="EMBL" id="EUD09163.1"/>
    </source>
</evidence>
<feature type="domain" description="KilA-N DNA-binding" evidence="1">
    <location>
        <begin position="16"/>
        <end position="108"/>
    </location>
</feature>
<dbReference type="InterPro" id="IPR018873">
    <property type="entry name" value="KilA-N_DNA-bd_domain"/>
</dbReference>
<dbReference type="Pfam" id="PF10543">
    <property type="entry name" value="ORF6N"/>
    <property type="match status" value="1"/>
</dbReference>
<dbReference type="AlphaFoldDB" id="A0AAV3M060"/>
<evidence type="ECO:0000313" key="3">
    <source>
        <dbReference type="Proteomes" id="UP000022311"/>
    </source>
</evidence>
<dbReference type="RefSeq" id="WP_051489894.1">
    <property type="nucleotide sequence ID" value="NZ_JALD01000084.1"/>
</dbReference>
<evidence type="ECO:0000259" key="1">
    <source>
        <dbReference type="Pfam" id="PF10543"/>
    </source>
</evidence>
<proteinExistence type="predicted"/>
<dbReference type="EMBL" id="JALD01000084">
    <property type="protein sequence ID" value="EUD09163.1"/>
    <property type="molecule type" value="Genomic_DNA"/>
</dbReference>